<gene>
    <name evidence="1" type="ORF">SAMD00020551_4539</name>
</gene>
<accession>A0A0A8XAS0</accession>
<dbReference type="Pfam" id="PF00300">
    <property type="entry name" value="His_Phos_1"/>
    <property type="match status" value="1"/>
</dbReference>
<evidence type="ECO:0000313" key="1">
    <source>
        <dbReference type="EMBL" id="GAM16349.1"/>
    </source>
</evidence>
<sequence length="182" mass="21108">MKTIYLVRHASAAGQPIDSPLTEQGRKQALALVDFFKRKEIDIIYCSPFKRAVDTIKPLSDARRIRVLEDDRLGERVLSTVNFEDWRDKLKQTFEDFELVFEGGESHSAAMNRAKSLIEDLLCSEHDHILLVSHGNMTTLLMRYFNESFGYDCLMEMTNPDVFELVVSSEKTMLNRIWDDRI</sequence>
<comment type="caution">
    <text evidence="1">The sequence shown here is derived from an EMBL/GenBank/DDBJ whole genome shotgun (WGS) entry which is preliminary data.</text>
</comment>
<dbReference type="AlphaFoldDB" id="A0A0A8XAS0"/>
<dbReference type="InterPro" id="IPR013078">
    <property type="entry name" value="His_Pase_superF_clade-1"/>
</dbReference>
<dbReference type="PANTHER" id="PTHR48100:SF1">
    <property type="entry name" value="HISTIDINE PHOSPHATASE FAMILY PROTEIN-RELATED"/>
    <property type="match status" value="1"/>
</dbReference>
<evidence type="ECO:0000313" key="2">
    <source>
        <dbReference type="Proteomes" id="UP000031014"/>
    </source>
</evidence>
<dbReference type="CDD" id="cd07067">
    <property type="entry name" value="HP_PGM_like"/>
    <property type="match status" value="1"/>
</dbReference>
<dbReference type="InterPro" id="IPR050275">
    <property type="entry name" value="PGM_Phosphatase"/>
</dbReference>
<keyword evidence="2" id="KW-1185">Reference proteome</keyword>
<organism evidence="1 2">
    <name type="scientific">Mesobacillus selenatarsenatis (strain DSM 18680 / JCM 14380 / FERM P-15431 / SF-1)</name>
    <dbReference type="NCBI Taxonomy" id="1321606"/>
    <lineage>
        <taxon>Bacteria</taxon>
        <taxon>Bacillati</taxon>
        <taxon>Bacillota</taxon>
        <taxon>Bacilli</taxon>
        <taxon>Bacillales</taxon>
        <taxon>Bacillaceae</taxon>
        <taxon>Mesobacillus</taxon>
    </lineage>
</organism>
<dbReference type="GO" id="GO:0016791">
    <property type="term" value="F:phosphatase activity"/>
    <property type="evidence" value="ECO:0007669"/>
    <property type="project" value="TreeGrafter"/>
</dbReference>
<dbReference type="OrthoDB" id="512570at2"/>
<dbReference type="Gene3D" id="3.40.50.1240">
    <property type="entry name" value="Phosphoglycerate mutase-like"/>
    <property type="match status" value="1"/>
</dbReference>
<dbReference type="PANTHER" id="PTHR48100">
    <property type="entry name" value="BROAD-SPECIFICITY PHOSPHATASE YOR283W-RELATED"/>
    <property type="match status" value="1"/>
</dbReference>
<dbReference type="EMBL" id="BASE01000119">
    <property type="protein sequence ID" value="GAM16349.1"/>
    <property type="molecule type" value="Genomic_DNA"/>
</dbReference>
<dbReference type="SUPFAM" id="SSF53254">
    <property type="entry name" value="Phosphoglycerate mutase-like"/>
    <property type="match status" value="1"/>
</dbReference>
<protein>
    <submittedName>
        <fullName evidence="1">Phosphoglycerate mutase family 2</fullName>
    </submittedName>
</protein>
<dbReference type="Proteomes" id="UP000031014">
    <property type="component" value="Unassembled WGS sequence"/>
</dbReference>
<reference evidence="1 2" key="1">
    <citation type="submission" date="2013-06" db="EMBL/GenBank/DDBJ databases">
        <title>Whole genome shotgun sequence of Bacillus selenatarsenatis SF-1.</title>
        <authorList>
            <person name="Kuroda M."/>
            <person name="Sei K."/>
            <person name="Yamashita M."/>
            <person name="Ike M."/>
        </authorList>
    </citation>
    <scope>NUCLEOTIDE SEQUENCE [LARGE SCALE GENOMIC DNA]</scope>
    <source>
        <strain evidence="1 2">SF-1</strain>
    </source>
</reference>
<dbReference type="RefSeq" id="WP_041967954.1">
    <property type="nucleotide sequence ID" value="NZ_BASE01000119.1"/>
</dbReference>
<name>A0A0A8XAS0_MESS1</name>
<dbReference type="STRING" id="1321606.SAMD00020551_4539"/>
<dbReference type="GO" id="GO:0005737">
    <property type="term" value="C:cytoplasm"/>
    <property type="evidence" value="ECO:0007669"/>
    <property type="project" value="TreeGrafter"/>
</dbReference>
<proteinExistence type="predicted"/>
<dbReference type="SMART" id="SM00855">
    <property type="entry name" value="PGAM"/>
    <property type="match status" value="1"/>
</dbReference>
<dbReference type="PIRSF" id="PIRSF000709">
    <property type="entry name" value="6PFK_2-Ptase"/>
    <property type="match status" value="1"/>
</dbReference>
<dbReference type="InterPro" id="IPR029033">
    <property type="entry name" value="His_PPase_superfam"/>
</dbReference>